<dbReference type="Gene3D" id="3.30.230.10">
    <property type="match status" value="1"/>
</dbReference>
<keyword evidence="1 4" id="KW-0378">Hydrolase</keyword>
<dbReference type="InterPro" id="IPR008269">
    <property type="entry name" value="Lon_proteolytic"/>
</dbReference>
<dbReference type="Pfam" id="PF05362">
    <property type="entry name" value="Lon_C"/>
    <property type="match status" value="1"/>
</dbReference>
<dbReference type="GO" id="GO:0004176">
    <property type="term" value="F:ATP-dependent peptidase activity"/>
    <property type="evidence" value="ECO:0007669"/>
    <property type="project" value="InterPro"/>
</dbReference>
<dbReference type="GO" id="GO:0006508">
    <property type="term" value="P:proteolysis"/>
    <property type="evidence" value="ECO:0007669"/>
    <property type="project" value="UniProtKB-KW"/>
</dbReference>
<dbReference type="InterPro" id="IPR027065">
    <property type="entry name" value="Lon_Prtase"/>
</dbReference>
<dbReference type="PROSITE" id="PS51786">
    <property type="entry name" value="LON_PROTEOLYTIC"/>
    <property type="match status" value="1"/>
</dbReference>
<dbReference type="InterPro" id="IPR003959">
    <property type="entry name" value="ATPase_AAA_core"/>
</dbReference>
<dbReference type="InterPro" id="IPR020568">
    <property type="entry name" value="Ribosomal_Su5_D2-typ_SF"/>
</dbReference>
<sequence length="853" mass="97860">MSDNEFDMTELIQNQCSKRKRESDDIDNPIEFLQRSLTKNILLRLKSELKNQKRLNLRMYIKNFRSLLVKEQKAINRRMASKDVISFEDFLEKGTIEVTNDIIFKIFDDIICQKRKLGHEFNIITYLDEKLMLFDNINQTNNKRKKVDENENEAQSPSDDSDSDYDPREEEVIIDSDEDDEDDEDDEEDEEEYEESSNNETSDEEEYNITVENKKGAARGVKNLLQEANKQYETEFYRIRSGEEDDDWEYDECMSYFRKLSEVEKNDTLLKMNELENYDFVNKPLYFKILESKMNMESKAFVLKKLKTLESLDPSQNDYVKLNTWISKLMTVPFGIHSNKPVSRNDNKKRIKEYLDHISRTMDAAIWGHKNAKEQILQMMAQEVNNPDAKGNVMAVYGPMGNGKTTLVKEGIANAMGRPFAFISLGGATDSSFLEGHSYTYEGSICGKIVDVLIRAKCMDPIIYFDELDKVSQTQKGEEIINILMHLTDPIQNEHFNDKYFHGIDFDLSRATLIFSYNNPENISPILRDRLRNIETSYLKLNEKIHIGKNYLLPKILLDVGMKENSILFSNNVLKYLINTYTWEGGVRKFKEILYETVRCINLKNLSSSKLCGKKIRFPIKLTTNMISEDILDSRFAIKHMQIFRESRIGLVNCLYASSAGVGGIGKVEAFFMPSNSVLDLKLTGMQGDVMQESMHVAKTVAWHLIPSTTKKSLRHKWKNEGHSGIHIHCPEGATPKDGPSAGGAITTVLISLLTGIAVKNDIAMTGEIDLNGFIHEIGGLEEKLEGAKRAGVKLALYPTENEQDIVKIKKSNPSLIDSDFKVIAVENIKQILEHALERPINRLDETILHFSR</sequence>
<feature type="domain" description="Lon proteolytic" evidence="3">
    <location>
        <begin position="646"/>
        <end position="839"/>
    </location>
</feature>
<evidence type="ECO:0000256" key="2">
    <source>
        <dbReference type="SAM" id="MobiDB-lite"/>
    </source>
</evidence>
<feature type="compositionally biased region" description="Acidic residues" evidence="2">
    <location>
        <begin position="159"/>
        <end position="207"/>
    </location>
</feature>
<dbReference type="GO" id="GO:0016887">
    <property type="term" value="F:ATP hydrolysis activity"/>
    <property type="evidence" value="ECO:0007669"/>
    <property type="project" value="InterPro"/>
</dbReference>
<evidence type="ECO:0000256" key="1">
    <source>
        <dbReference type="ARBA" id="ARBA00022670"/>
    </source>
</evidence>
<dbReference type="PANTHER" id="PTHR10046">
    <property type="entry name" value="ATP DEPENDENT LON PROTEASE FAMILY MEMBER"/>
    <property type="match status" value="1"/>
</dbReference>
<dbReference type="Pfam" id="PF00004">
    <property type="entry name" value="AAA"/>
    <property type="match status" value="1"/>
</dbReference>
<dbReference type="GO" id="GO:0005524">
    <property type="term" value="F:ATP binding"/>
    <property type="evidence" value="ECO:0007669"/>
    <property type="project" value="InterPro"/>
</dbReference>
<gene>
    <name evidence="4" type="ORF">CPAV1605_1161</name>
</gene>
<dbReference type="InterPro" id="IPR027417">
    <property type="entry name" value="P-loop_NTPase"/>
</dbReference>
<accession>A0A5E8CMH1</accession>
<dbReference type="SUPFAM" id="SSF52540">
    <property type="entry name" value="P-loop containing nucleoside triphosphate hydrolases"/>
    <property type="match status" value="1"/>
</dbReference>
<reference evidence="4" key="1">
    <citation type="submission" date="2019-09" db="EMBL/GenBank/DDBJ databases">
        <authorList>
            <person name="Needham M D."/>
        </authorList>
    </citation>
    <scope>NUCLEOTIDE SEQUENCE</scope>
</reference>
<protein>
    <submittedName>
        <fullName evidence="4">Lon protease (S16) C-terminal proteolytic domain</fullName>
    </submittedName>
</protein>
<dbReference type="PRINTS" id="PR00830">
    <property type="entry name" value="ENDOLAPTASE"/>
</dbReference>
<dbReference type="Gene3D" id="1.10.8.60">
    <property type="match status" value="1"/>
</dbReference>
<feature type="region of interest" description="Disordered" evidence="2">
    <location>
        <begin position="144"/>
        <end position="207"/>
    </location>
</feature>
<dbReference type="SUPFAM" id="SSF54211">
    <property type="entry name" value="Ribosomal protein S5 domain 2-like"/>
    <property type="match status" value="1"/>
</dbReference>
<proteinExistence type="predicted"/>
<dbReference type="InterPro" id="IPR014721">
    <property type="entry name" value="Ribsml_uS5_D2-typ_fold_subgr"/>
</dbReference>
<dbReference type="Gene3D" id="3.40.50.300">
    <property type="entry name" value="P-loop containing nucleotide triphosphate hydrolases"/>
    <property type="match status" value="1"/>
</dbReference>
<dbReference type="GO" id="GO:0004252">
    <property type="term" value="F:serine-type endopeptidase activity"/>
    <property type="evidence" value="ECO:0007669"/>
    <property type="project" value="InterPro"/>
</dbReference>
<evidence type="ECO:0000259" key="3">
    <source>
        <dbReference type="PROSITE" id="PS51786"/>
    </source>
</evidence>
<name>A0A5E8CMH1_9ZZZZ</name>
<keyword evidence="1 4" id="KW-0645">Protease</keyword>
<dbReference type="EMBL" id="CABVLZ010000004">
    <property type="protein sequence ID" value="VVU95410.1"/>
    <property type="molecule type" value="Genomic_DNA"/>
</dbReference>
<organism evidence="4">
    <name type="scientific">seawater metagenome</name>
    <dbReference type="NCBI Taxonomy" id="1561972"/>
    <lineage>
        <taxon>unclassified sequences</taxon>
        <taxon>metagenomes</taxon>
        <taxon>ecological metagenomes</taxon>
    </lineage>
</organism>
<dbReference type="GO" id="GO:0030163">
    <property type="term" value="P:protein catabolic process"/>
    <property type="evidence" value="ECO:0007669"/>
    <property type="project" value="InterPro"/>
</dbReference>
<evidence type="ECO:0000313" key="4">
    <source>
        <dbReference type="EMBL" id="VVU95410.1"/>
    </source>
</evidence>
<dbReference type="AlphaFoldDB" id="A0A5E8CMH1"/>